<dbReference type="InterPro" id="IPR029479">
    <property type="entry name" value="Nitroreductase"/>
</dbReference>
<evidence type="ECO:0000256" key="2">
    <source>
        <dbReference type="ARBA" id="ARBA00023002"/>
    </source>
</evidence>
<keyword evidence="2" id="KW-0560">Oxidoreductase</keyword>
<comment type="similarity">
    <text evidence="1">Belongs to the nitroreductase family.</text>
</comment>
<dbReference type="SUPFAM" id="SSF55469">
    <property type="entry name" value="FMN-dependent nitroreductase-like"/>
    <property type="match status" value="1"/>
</dbReference>
<feature type="region of interest" description="Disordered" evidence="3">
    <location>
        <begin position="166"/>
        <end position="196"/>
    </location>
</feature>
<proteinExistence type="inferred from homology"/>
<feature type="compositionally biased region" description="Basic and acidic residues" evidence="3">
    <location>
        <begin position="169"/>
        <end position="186"/>
    </location>
</feature>
<dbReference type="GO" id="GO:0016491">
    <property type="term" value="F:oxidoreductase activity"/>
    <property type="evidence" value="ECO:0007669"/>
    <property type="project" value="UniProtKB-KW"/>
</dbReference>
<dbReference type="Gene3D" id="3.40.109.10">
    <property type="entry name" value="NADH Oxidase"/>
    <property type="match status" value="1"/>
</dbReference>
<reference evidence="5" key="1">
    <citation type="submission" date="2022-07" db="EMBL/GenBank/DDBJ databases">
        <authorList>
            <person name="Li W.-J."/>
            <person name="Deng Q.-Q."/>
        </authorList>
    </citation>
    <scope>NUCLEOTIDE SEQUENCE</scope>
    <source>
        <strain evidence="5">SYSU M60031</strain>
    </source>
</reference>
<dbReference type="PANTHER" id="PTHR43673">
    <property type="entry name" value="NAD(P)H NITROREDUCTASE YDGI-RELATED"/>
    <property type="match status" value="1"/>
</dbReference>
<dbReference type="Proteomes" id="UP001156102">
    <property type="component" value="Unassembled WGS sequence"/>
</dbReference>
<dbReference type="Pfam" id="PF00881">
    <property type="entry name" value="Nitroreductase"/>
    <property type="match status" value="2"/>
</dbReference>
<dbReference type="InterPro" id="IPR000415">
    <property type="entry name" value="Nitroreductase-like"/>
</dbReference>
<dbReference type="PANTHER" id="PTHR43673:SF10">
    <property type="entry name" value="NADH DEHYDROGENASE_NAD(P)H NITROREDUCTASE XCC3605-RELATED"/>
    <property type="match status" value="1"/>
</dbReference>
<evidence type="ECO:0000313" key="5">
    <source>
        <dbReference type="EMBL" id="MCP8969406.1"/>
    </source>
</evidence>
<evidence type="ECO:0000259" key="4">
    <source>
        <dbReference type="Pfam" id="PF00881"/>
    </source>
</evidence>
<dbReference type="CDD" id="cd02138">
    <property type="entry name" value="TdsD-like"/>
    <property type="match status" value="1"/>
</dbReference>
<accession>A0AA41XC90</accession>
<gene>
    <name evidence="5" type="ORF">NK662_12800</name>
</gene>
<evidence type="ECO:0000256" key="3">
    <source>
        <dbReference type="SAM" id="MobiDB-lite"/>
    </source>
</evidence>
<keyword evidence="6" id="KW-1185">Reference proteome</keyword>
<sequence>MSVQTNASRQSAYDINPVFLNRWSPRSFSTQEVPEDILLSLFEASRWAPSAFNRQPWRFILAHTQEAREKFHSFIGEFNMLWCKPVPAFALIISEKVTEHGENRSASFDAGAAWGFLALEAVHKGLITHPMTGIDFAKAREVLNIPETYEIDALVAIGYQGTPEALPEQLREREQPSQRRATKESVFEGSFGRSLK</sequence>
<feature type="domain" description="Nitroreductase" evidence="4">
    <location>
        <begin position="94"/>
        <end position="159"/>
    </location>
</feature>
<evidence type="ECO:0000313" key="6">
    <source>
        <dbReference type="Proteomes" id="UP001156102"/>
    </source>
</evidence>
<organism evidence="5 6">
    <name type="scientific">Ectobacillus ponti</name>
    <dbReference type="NCBI Taxonomy" id="2961894"/>
    <lineage>
        <taxon>Bacteria</taxon>
        <taxon>Bacillati</taxon>
        <taxon>Bacillota</taxon>
        <taxon>Bacilli</taxon>
        <taxon>Bacillales</taxon>
        <taxon>Bacillaceae</taxon>
        <taxon>Ectobacillus</taxon>
    </lineage>
</organism>
<comment type="caution">
    <text evidence="5">The sequence shown here is derived from an EMBL/GenBank/DDBJ whole genome shotgun (WGS) entry which is preliminary data.</text>
</comment>
<feature type="domain" description="Nitroreductase" evidence="4">
    <location>
        <begin position="21"/>
        <end position="74"/>
    </location>
</feature>
<protein>
    <submittedName>
        <fullName evidence="5">Nitroreductase family protein</fullName>
    </submittedName>
</protein>
<dbReference type="RefSeq" id="WP_254759328.1">
    <property type="nucleotide sequence ID" value="NZ_JANCLT010000006.1"/>
</dbReference>
<name>A0AA41XC90_9BACI</name>
<evidence type="ECO:0000256" key="1">
    <source>
        <dbReference type="ARBA" id="ARBA00007118"/>
    </source>
</evidence>
<dbReference type="EMBL" id="JANCLT010000006">
    <property type="protein sequence ID" value="MCP8969406.1"/>
    <property type="molecule type" value="Genomic_DNA"/>
</dbReference>
<dbReference type="AlphaFoldDB" id="A0AA41XC90"/>